<dbReference type="Gene3D" id="1.10.1740.10">
    <property type="match status" value="1"/>
</dbReference>
<dbReference type="InterPro" id="IPR000838">
    <property type="entry name" value="RNA_pol_sigma70_ECF_CS"/>
</dbReference>
<dbReference type="InterPro" id="IPR036388">
    <property type="entry name" value="WH-like_DNA-bd_sf"/>
</dbReference>
<geneLocation type="plasmid" evidence="9 10">
    <name>pYZ1</name>
</geneLocation>
<feature type="domain" description="RNA polymerase sigma factor 70 region 4 type 2" evidence="8">
    <location>
        <begin position="105"/>
        <end position="154"/>
    </location>
</feature>
<dbReference type="InterPro" id="IPR013325">
    <property type="entry name" value="RNA_pol_sigma_r2"/>
</dbReference>
<dbReference type="RefSeq" id="WP_108547059.1">
    <property type="nucleotide sequence ID" value="NZ_CP028902.1"/>
</dbReference>
<evidence type="ECO:0000313" key="10">
    <source>
        <dbReference type="Proteomes" id="UP000077405"/>
    </source>
</evidence>
<dbReference type="PANTHER" id="PTHR43133:SF25">
    <property type="entry name" value="RNA POLYMERASE SIGMA FACTOR RFAY-RELATED"/>
    <property type="match status" value="1"/>
</dbReference>
<dbReference type="NCBIfam" id="NF009164">
    <property type="entry name" value="PRK12511.1"/>
    <property type="match status" value="1"/>
</dbReference>
<organism evidence="9 10">
    <name type="scientific">Azospirillum humicireducens</name>
    <dbReference type="NCBI Taxonomy" id="1226968"/>
    <lineage>
        <taxon>Bacteria</taxon>
        <taxon>Pseudomonadati</taxon>
        <taxon>Pseudomonadota</taxon>
        <taxon>Alphaproteobacteria</taxon>
        <taxon>Rhodospirillales</taxon>
        <taxon>Azospirillaceae</taxon>
        <taxon>Azospirillum</taxon>
    </lineage>
</organism>
<dbReference type="GO" id="GO:0003677">
    <property type="term" value="F:DNA binding"/>
    <property type="evidence" value="ECO:0007669"/>
    <property type="project" value="UniProtKB-KW"/>
</dbReference>
<protein>
    <recommendedName>
        <fullName evidence="6">RNA polymerase sigma factor</fullName>
    </recommendedName>
</protein>
<dbReference type="InterPro" id="IPR007627">
    <property type="entry name" value="RNA_pol_sigma70_r2"/>
</dbReference>
<dbReference type="GO" id="GO:0016987">
    <property type="term" value="F:sigma factor activity"/>
    <property type="evidence" value="ECO:0007669"/>
    <property type="project" value="UniProtKB-KW"/>
</dbReference>
<evidence type="ECO:0000259" key="8">
    <source>
        <dbReference type="Pfam" id="PF08281"/>
    </source>
</evidence>
<reference evidence="9 10" key="1">
    <citation type="submission" date="2018-04" db="EMBL/GenBank/DDBJ databases">
        <title>Complete genome sequence of the nitrogen-fixing bacterium Azospirillum humicireducens type strain SgZ-5.</title>
        <authorList>
            <person name="Yu Z."/>
        </authorList>
    </citation>
    <scope>NUCLEOTIDE SEQUENCE [LARGE SCALE GENOMIC DNA]</scope>
    <source>
        <strain evidence="9 10">SgZ-5</strain>
        <plasmid evidence="9 10">pYZ1</plasmid>
    </source>
</reference>
<keyword evidence="10" id="KW-1185">Reference proteome</keyword>
<keyword evidence="3 6" id="KW-0731">Sigma factor</keyword>
<dbReference type="Pfam" id="PF08281">
    <property type="entry name" value="Sigma70_r4_2"/>
    <property type="match status" value="1"/>
</dbReference>
<dbReference type="InterPro" id="IPR039425">
    <property type="entry name" value="RNA_pol_sigma-70-like"/>
</dbReference>
<dbReference type="GO" id="GO:0006352">
    <property type="term" value="P:DNA-templated transcription initiation"/>
    <property type="evidence" value="ECO:0007669"/>
    <property type="project" value="InterPro"/>
</dbReference>
<keyword evidence="2 6" id="KW-0805">Transcription regulation</keyword>
<dbReference type="InterPro" id="IPR013249">
    <property type="entry name" value="RNA_pol_sigma70_r4_t2"/>
</dbReference>
<keyword evidence="4 6" id="KW-0238">DNA-binding</keyword>
<accession>A0A2R4VQM0</accession>
<dbReference type="OrthoDB" id="9803470at2"/>
<evidence type="ECO:0000256" key="2">
    <source>
        <dbReference type="ARBA" id="ARBA00023015"/>
    </source>
</evidence>
<sequence>MTFSLRSQLSDHVRTLRRYAMTLVRNRDDAEDLVQETLVRAIAGARTYRPEANLRSWLFGILHNVHVSDRRRDQVRTRAAASIEPLVRSDIAPNQPDQVELARTMEAFARLPEDQRRALMLVAVDGMSYQEAAGILGIPLGTLMSRLARGREALRADVRGDGSRADDGRPAPLRVVK</sequence>
<feature type="domain" description="RNA polymerase sigma-70 region 2" evidence="7">
    <location>
        <begin position="11"/>
        <end position="73"/>
    </location>
</feature>
<dbReference type="KEGG" id="ahu:A6A40_17010"/>
<dbReference type="AlphaFoldDB" id="A0A2R4VQM0"/>
<dbReference type="EMBL" id="CP028902">
    <property type="protein sequence ID" value="AWB06753.1"/>
    <property type="molecule type" value="Genomic_DNA"/>
</dbReference>
<dbReference type="NCBIfam" id="TIGR02937">
    <property type="entry name" value="sigma70-ECF"/>
    <property type="match status" value="1"/>
</dbReference>
<dbReference type="Proteomes" id="UP000077405">
    <property type="component" value="Plasmid pYZ1"/>
</dbReference>
<evidence type="ECO:0000259" key="7">
    <source>
        <dbReference type="Pfam" id="PF04542"/>
    </source>
</evidence>
<proteinExistence type="inferred from homology"/>
<dbReference type="Pfam" id="PF04542">
    <property type="entry name" value="Sigma70_r2"/>
    <property type="match status" value="1"/>
</dbReference>
<evidence type="ECO:0000256" key="3">
    <source>
        <dbReference type="ARBA" id="ARBA00023082"/>
    </source>
</evidence>
<dbReference type="SUPFAM" id="SSF88659">
    <property type="entry name" value="Sigma3 and sigma4 domains of RNA polymerase sigma factors"/>
    <property type="match status" value="1"/>
</dbReference>
<evidence type="ECO:0000313" key="9">
    <source>
        <dbReference type="EMBL" id="AWB06753.1"/>
    </source>
</evidence>
<dbReference type="Gene3D" id="1.10.10.10">
    <property type="entry name" value="Winged helix-like DNA-binding domain superfamily/Winged helix DNA-binding domain"/>
    <property type="match status" value="1"/>
</dbReference>
<dbReference type="InterPro" id="IPR013324">
    <property type="entry name" value="RNA_pol_sigma_r3/r4-like"/>
</dbReference>
<evidence type="ECO:0000256" key="4">
    <source>
        <dbReference type="ARBA" id="ARBA00023125"/>
    </source>
</evidence>
<name>A0A2R4VQM0_9PROT</name>
<dbReference type="SUPFAM" id="SSF88946">
    <property type="entry name" value="Sigma2 domain of RNA polymerase sigma factors"/>
    <property type="match status" value="1"/>
</dbReference>
<dbReference type="InterPro" id="IPR014284">
    <property type="entry name" value="RNA_pol_sigma-70_dom"/>
</dbReference>
<keyword evidence="9" id="KW-0614">Plasmid</keyword>
<comment type="similarity">
    <text evidence="1 6">Belongs to the sigma-70 factor family. ECF subfamily.</text>
</comment>
<dbReference type="CDD" id="cd06171">
    <property type="entry name" value="Sigma70_r4"/>
    <property type="match status" value="1"/>
</dbReference>
<evidence type="ECO:0000256" key="5">
    <source>
        <dbReference type="ARBA" id="ARBA00023163"/>
    </source>
</evidence>
<keyword evidence="5 6" id="KW-0804">Transcription</keyword>
<gene>
    <name evidence="9" type="ORF">A6A40_17010</name>
</gene>
<evidence type="ECO:0000256" key="6">
    <source>
        <dbReference type="RuleBase" id="RU000716"/>
    </source>
</evidence>
<dbReference type="PROSITE" id="PS01063">
    <property type="entry name" value="SIGMA70_ECF"/>
    <property type="match status" value="1"/>
</dbReference>
<dbReference type="PANTHER" id="PTHR43133">
    <property type="entry name" value="RNA POLYMERASE ECF-TYPE SIGMA FACTO"/>
    <property type="match status" value="1"/>
</dbReference>
<evidence type="ECO:0000256" key="1">
    <source>
        <dbReference type="ARBA" id="ARBA00010641"/>
    </source>
</evidence>